<dbReference type="FunFam" id="2.40.110.10:FF:000003">
    <property type="entry name" value="Acyl-coenzyme A oxidase"/>
    <property type="match status" value="1"/>
</dbReference>
<keyword evidence="10" id="KW-0576">Peroxisome</keyword>
<evidence type="ECO:0000256" key="13">
    <source>
        <dbReference type="PIRSR" id="PIRSR000168-2"/>
    </source>
</evidence>
<protein>
    <recommendedName>
        <fullName evidence="11">Acyl-coenzyme A oxidase</fullName>
    </recommendedName>
</protein>
<dbReference type="RefSeq" id="XP_008865085.1">
    <property type="nucleotide sequence ID" value="XM_008866863.1"/>
</dbReference>
<dbReference type="GO" id="GO:0005504">
    <property type="term" value="F:fatty acid binding"/>
    <property type="evidence" value="ECO:0007669"/>
    <property type="project" value="TreeGrafter"/>
</dbReference>
<keyword evidence="8" id="KW-0560">Oxidoreductase</keyword>
<comment type="cofactor">
    <cofactor evidence="2">
        <name>FAD</name>
        <dbReference type="ChEBI" id="CHEBI:57692"/>
    </cofactor>
</comment>
<evidence type="ECO:0000313" key="17">
    <source>
        <dbReference type="EMBL" id="ETW07010.1"/>
    </source>
</evidence>
<comment type="similarity">
    <text evidence="4 11">Belongs to the acyl-CoA oxidase family.</text>
</comment>
<dbReference type="Gene3D" id="1.10.540.10">
    <property type="entry name" value="Acyl-CoA dehydrogenase/oxidase, N-terminal domain"/>
    <property type="match status" value="1"/>
</dbReference>
<evidence type="ECO:0000256" key="8">
    <source>
        <dbReference type="ARBA" id="ARBA00023002"/>
    </source>
</evidence>
<dbReference type="GO" id="GO:0071949">
    <property type="term" value="F:FAD binding"/>
    <property type="evidence" value="ECO:0007669"/>
    <property type="project" value="InterPro"/>
</dbReference>
<dbReference type="PANTHER" id="PTHR10909">
    <property type="entry name" value="ELECTRON TRANSPORT OXIDOREDUCTASE"/>
    <property type="match status" value="1"/>
</dbReference>
<evidence type="ECO:0000259" key="16">
    <source>
        <dbReference type="Pfam" id="PF22924"/>
    </source>
</evidence>
<dbReference type="InterPro" id="IPR002655">
    <property type="entry name" value="Acyl-CoA_oxidase_C"/>
</dbReference>
<evidence type="ECO:0000256" key="11">
    <source>
        <dbReference type="PIRNR" id="PIRNR000168"/>
    </source>
</evidence>
<dbReference type="GeneID" id="20080157"/>
<dbReference type="PIRSF" id="PIRSF000168">
    <property type="entry name" value="Acyl-CoA_oxidase"/>
    <property type="match status" value="1"/>
</dbReference>
<evidence type="ECO:0000256" key="10">
    <source>
        <dbReference type="ARBA" id="ARBA00023140"/>
    </source>
</evidence>
<dbReference type="GO" id="GO:0033540">
    <property type="term" value="P:fatty acid beta-oxidation using acyl-CoA oxidase"/>
    <property type="evidence" value="ECO:0007669"/>
    <property type="project" value="TreeGrafter"/>
</dbReference>
<accession>A0A024ULG0</accession>
<dbReference type="InterPro" id="IPR012258">
    <property type="entry name" value="Acyl-CoA_oxidase"/>
</dbReference>
<feature type="domain" description="Acyl-CoA oxidase C-terminal" evidence="14">
    <location>
        <begin position="485"/>
        <end position="651"/>
    </location>
</feature>
<comment type="subcellular location">
    <subcellularLocation>
        <location evidence="3">Peroxisome</location>
    </subcellularLocation>
</comment>
<feature type="domain" description="Acyl-CoA oxidase C-alpha1" evidence="16">
    <location>
        <begin position="285"/>
        <end position="451"/>
    </location>
</feature>
<dbReference type="SUPFAM" id="SSF47203">
    <property type="entry name" value="Acyl-CoA dehydrogenase C-terminal domain-like"/>
    <property type="match status" value="2"/>
</dbReference>
<evidence type="ECO:0000256" key="12">
    <source>
        <dbReference type="PIRSR" id="PIRSR000168-1"/>
    </source>
</evidence>
<dbReference type="Pfam" id="PF01756">
    <property type="entry name" value="ACOX"/>
    <property type="match status" value="1"/>
</dbReference>
<dbReference type="GO" id="GO:0003997">
    <property type="term" value="F:acyl-CoA oxidase activity"/>
    <property type="evidence" value="ECO:0007669"/>
    <property type="project" value="UniProtKB-EC"/>
</dbReference>
<feature type="binding site" evidence="13">
    <location>
        <position position="147"/>
    </location>
    <ligand>
        <name>FAD</name>
        <dbReference type="ChEBI" id="CHEBI:57692"/>
    </ligand>
</feature>
<dbReference type="EMBL" id="KI913955">
    <property type="protein sequence ID" value="ETW07010.1"/>
    <property type="molecule type" value="Genomic_DNA"/>
</dbReference>
<dbReference type="Gene3D" id="1.20.140.10">
    <property type="entry name" value="Butyryl-CoA Dehydrogenase, subunit A, domain 3"/>
    <property type="match status" value="2"/>
</dbReference>
<keyword evidence="7" id="KW-0276">Fatty acid metabolism</keyword>
<dbReference type="InterPro" id="IPR029320">
    <property type="entry name" value="Acyl-CoA_ox_N"/>
</dbReference>
<dbReference type="InterPro" id="IPR036250">
    <property type="entry name" value="AcylCo_DH-like_C"/>
</dbReference>
<dbReference type="Gene3D" id="2.40.110.10">
    <property type="entry name" value="Butyryl-CoA Dehydrogenase, subunit A, domain 2"/>
    <property type="match status" value="1"/>
</dbReference>
<dbReference type="PANTHER" id="PTHR10909:SF250">
    <property type="entry name" value="PEROXISOMAL ACYL-COENZYME A OXIDASE 1"/>
    <property type="match status" value="1"/>
</dbReference>
<dbReference type="OrthoDB" id="538336at2759"/>
<sequence length="660" mass="72332">MAANNADVLASERCRSPATLAIEMSEVFTHGSQASRETYMRLCKLLEAHLSFEDAQKMLSESIENQRVLALRLACLVEKLILMHRLSNTDAEVLRVISQDLTGYATPTLLHHAMFTKNLASIFTPEQVAAWGTPIDSFQWLGCYAQTELGHGSNLRSLETTATFLPDVDEFELHSPTLTSIKYWPGALASTANMAVVYARLLIHGTDHGVHSFLLQLRDFTTHKPLPGITVGHIGNKLAFNTVDNGYLKLDRVRIPRANMAMKFSTVARDGTYSRADGAKRELSYFTMLQMRFHMVHGSAKTLSKAATIAVRYSAIRLQGLSATAPHGEVRVLDYQSQQHRVLPRVAESFAIFATSHVYNAFCTQATAMVDTSPDSIDATSLAMAHAISCALKVAASELCTRGIEICRRACGGHGYLQSSGLPELGGFAAQFVTAEGENYVISQQTTRTLLKLVGAYRMGVALPPSLEIFHALDGPLPKLSATDYEALFRYRFLSLLHQFDATAAAYPSPDVAIQTNLIESHHLALCYGKYVLVHEFAAAVESLSRATKPIAVALFELFCVTQLQEDLGDFMALVQLPTSARASLHARLTHLLDAVRPHAVALVDAFDHSDVSLNSTLGRADGNVYDALMQSSLLYASDAVPGFTEYLQPLRRLHASSRL</sequence>
<dbReference type="Pfam" id="PF14749">
    <property type="entry name" value="Acyl-CoA_ox_N"/>
    <property type="match status" value="1"/>
</dbReference>
<dbReference type="InterPro" id="IPR009100">
    <property type="entry name" value="AcylCoA_DH/oxidase_NM_dom_sf"/>
</dbReference>
<evidence type="ECO:0000259" key="15">
    <source>
        <dbReference type="Pfam" id="PF14749"/>
    </source>
</evidence>
<proteinExistence type="inferred from homology"/>
<evidence type="ECO:0000256" key="3">
    <source>
        <dbReference type="ARBA" id="ARBA00004275"/>
    </source>
</evidence>
<evidence type="ECO:0000259" key="14">
    <source>
        <dbReference type="Pfam" id="PF01756"/>
    </source>
</evidence>
<evidence type="ECO:0000256" key="2">
    <source>
        <dbReference type="ARBA" id="ARBA00001974"/>
    </source>
</evidence>
<evidence type="ECO:0000256" key="4">
    <source>
        <dbReference type="ARBA" id="ARBA00006288"/>
    </source>
</evidence>
<feature type="active site" description="Proton acceptor" evidence="12">
    <location>
        <position position="436"/>
    </location>
</feature>
<dbReference type="Pfam" id="PF22924">
    <property type="entry name" value="ACOX_C_alpha1"/>
    <property type="match status" value="1"/>
</dbReference>
<dbReference type="InterPro" id="IPR037069">
    <property type="entry name" value="AcylCoA_DH/ox_N_sf"/>
</dbReference>
<keyword evidence="9" id="KW-0443">Lipid metabolism</keyword>
<evidence type="ECO:0000256" key="6">
    <source>
        <dbReference type="ARBA" id="ARBA00022827"/>
    </source>
</evidence>
<comment type="catalytic activity">
    <reaction evidence="1">
        <text>a 2,3-saturated acyl-CoA + O2 = a (2E)-enoyl-CoA + H2O2</text>
        <dbReference type="Rhea" id="RHEA:38959"/>
        <dbReference type="ChEBI" id="CHEBI:15379"/>
        <dbReference type="ChEBI" id="CHEBI:16240"/>
        <dbReference type="ChEBI" id="CHEBI:58856"/>
        <dbReference type="ChEBI" id="CHEBI:65111"/>
        <dbReference type="EC" id="1.3.3.6"/>
    </reaction>
</comment>
<evidence type="ECO:0000256" key="7">
    <source>
        <dbReference type="ARBA" id="ARBA00022832"/>
    </source>
</evidence>
<feature type="binding site" evidence="13">
    <location>
        <position position="186"/>
    </location>
    <ligand>
        <name>FAD</name>
        <dbReference type="ChEBI" id="CHEBI:57692"/>
    </ligand>
</feature>
<dbReference type="FunFam" id="1.20.140.10:FF:000015">
    <property type="entry name" value="Acyl-coenzyme A oxidase"/>
    <property type="match status" value="1"/>
</dbReference>
<reference evidence="17" key="1">
    <citation type="submission" date="2013-12" db="EMBL/GenBank/DDBJ databases">
        <title>The Genome Sequence of Aphanomyces invadans NJM9701.</title>
        <authorList>
            <consortium name="The Broad Institute Genomics Platform"/>
            <person name="Russ C."/>
            <person name="Tyler B."/>
            <person name="van West P."/>
            <person name="Dieguez-Uribeondo J."/>
            <person name="Young S.K."/>
            <person name="Zeng Q."/>
            <person name="Gargeya S."/>
            <person name="Fitzgerald M."/>
            <person name="Abouelleil A."/>
            <person name="Alvarado L."/>
            <person name="Chapman S.B."/>
            <person name="Gainer-Dewar J."/>
            <person name="Goldberg J."/>
            <person name="Griggs A."/>
            <person name="Gujja S."/>
            <person name="Hansen M."/>
            <person name="Howarth C."/>
            <person name="Imamovic A."/>
            <person name="Ireland A."/>
            <person name="Larimer J."/>
            <person name="McCowan C."/>
            <person name="Murphy C."/>
            <person name="Pearson M."/>
            <person name="Poon T.W."/>
            <person name="Priest M."/>
            <person name="Roberts A."/>
            <person name="Saif S."/>
            <person name="Shea T."/>
            <person name="Sykes S."/>
            <person name="Wortman J."/>
            <person name="Nusbaum C."/>
            <person name="Birren B."/>
        </authorList>
    </citation>
    <scope>NUCLEOTIDE SEQUENCE [LARGE SCALE GENOMIC DNA]</scope>
    <source>
        <strain evidence="17">NJM9701</strain>
    </source>
</reference>
<name>A0A024ULG0_9STRA</name>
<dbReference type="STRING" id="157072.A0A024ULG0"/>
<gene>
    <name evidence="17" type="ORF">H310_03107</name>
</gene>
<keyword evidence="5 11" id="KW-0285">Flavoprotein</keyword>
<evidence type="ECO:0000256" key="1">
    <source>
        <dbReference type="ARBA" id="ARBA00001201"/>
    </source>
</evidence>
<dbReference type="InterPro" id="IPR055060">
    <property type="entry name" value="ACOX_C_alpha1"/>
</dbReference>
<dbReference type="SUPFAM" id="SSF56645">
    <property type="entry name" value="Acyl-CoA dehydrogenase NM domain-like"/>
    <property type="match status" value="1"/>
</dbReference>
<evidence type="ECO:0000256" key="5">
    <source>
        <dbReference type="ARBA" id="ARBA00022630"/>
    </source>
</evidence>
<feature type="domain" description="Acyl-coenzyme A oxidase N-terminal" evidence="15">
    <location>
        <begin position="28"/>
        <end position="139"/>
    </location>
</feature>
<dbReference type="VEuPathDB" id="FungiDB:H310_03107"/>
<dbReference type="GO" id="GO:0005777">
    <property type="term" value="C:peroxisome"/>
    <property type="evidence" value="ECO:0007669"/>
    <property type="project" value="UniProtKB-SubCell"/>
</dbReference>
<dbReference type="AlphaFoldDB" id="A0A024ULG0"/>
<organism evidence="17">
    <name type="scientific">Aphanomyces invadans</name>
    <dbReference type="NCBI Taxonomy" id="157072"/>
    <lineage>
        <taxon>Eukaryota</taxon>
        <taxon>Sar</taxon>
        <taxon>Stramenopiles</taxon>
        <taxon>Oomycota</taxon>
        <taxon>Saprolegniomycetes</taxon>
        <taxon>Saprolegniales</taxon>
        <taxon>Verrucalvaceae</taxon>
        <taxon>Aphanomyces</taxon>
    </lineage>
</organism>
<dbReference type="GO" id="GO:0055088">
    <property type="term" value="P:lipid homeostasis"/>
    <property type="evidence" value="ECO:0007669"/>
    <property type="project" value="TreeGrafter"/>
</dbReference>
<keyword evidence="6 11" id="KW-0274">FAD</keyword>
<dbReference type="InterPro" id="IPR046373">
    <property type="entry name" value="Acyl-CoA_Oxase/DH_mid-dom_sf"/>
</dbReference>
<dbReference type="eggNOG" id="KOG0136">
    <property type="taxonomic scope" value="Eukaryota"/>
</dbReference>
<evidence type="ECO:0000256" key="9">
    <source>
        <dbReference type="ARBA" id="ARBA00023098"/>
    </source>
</evidence>